<keyword evidence="3" id="KW-1185">Reference proteome</keyword>
<evidence type="ECO:0000313" key="2">
    <source>
        <dbReference type="EMBL" id="KAD3515005.1"/>
    </source>
</evidence>
<dbReference type="RefSeq" id="WP_152272681.1">
    <property type="nucleotide sequence ID" value="NZ_VTFX01000005.1"/>
</dbReference>
<feature type="domain" description="T3SS peptide-binding chaperone" evidence="1">
    <location>
        <begin position="16"/>
        <end position="217"/>
    </location>
</feature>
<evidence type="ECO:0000259" key="1">
    <source>
        <dbReference type="Pfam" id="PF22553"/>
    </source>
</evidence>
<protein>
    <recommendedName>
        <fullName evidence="1">T3SS peptide-binding chaperone domain-containing protein</fullName>
    </recommendedName>
</protein>
<dbReference type="AlphaFoldDB" id="A0A5N6MHP8"/>
<comment type="caution">
    <text evidence="2">The sequence shown here is derived from an EMBL/GenBank/DDBJ whole genome shotgun (WGS) entry which is preliminary data.</text>
</comment>
<dbReference type="EMBL" id="VTFX01000005">
    <property type="protein sequence ID" value="KAD3515005.1"/>
    <property type="molecule type" value="Genomic_DNA"/>
</dbReference>
<proteinExistence type="predicted"/>
<name>A0A5N6MHP8_9MICC</name>
<dbReference type="Pfam" id="PF22553">
    <property type="entry name" value="TY-Chap2"/>
    <property type="match status" value="1"/>
</dbReference>
<reference evidence="2 3" key="1">
    <citation type="submission" date="2019-08" db="EMBL/GenBank/DDBJ databases">
        <title>Arthrobacter sp. nov., isolated from plateau pika and Tibetan wild ass.</title>
        <authorList>
            <person name="Ge Y."/>
        </authorList>
    </citation>
    <scope>NUCLEOTIDE SEQUENCE [LARGE SCALE GENOMIC DNA]</scope>
    <source>
        <strain evidence="2 3">785</strain>
    </source>
</reference>
<dbReference type="InterPro" id="IPR054445">
    <property type="entry name" value="T3SS_chaperone_dom"/>
</dbReference>
<gene>
    <name evidence="2" type="ORF">GD627_11890</name>
</gene>
<sequence>MQQAEEGSIGYAQINALSWRVASELARRDPSVFVGLTGYGGGASHADALMLTNGGGISYAARRMGSGFSACVNHGDHLMIPWERALQMRSARDIAMALEESAGVHLPSKAPATSGRALGYRLIASILEMTLGDRRSWQVYEIEGGPLAGPRKEVLARLQNYEDTRWVLRCDEEPIAIVDNFGFLKGDGNIVDLSARYQELNRSIFALTMNVFGGLLP</sequence>
<evidence type="ECO:0000313" key="3">
    <source>
        <dbReference type="Proteomes" id="UP000326852"/>
    </source>
</evidence>
<accession>A0A5N6MHP8</accession>
<organism evidence="2 3">
    <name type="scientific">Arthrobacter yangruifuii</name>
    <dbReference type="NCBI Taxonomy" id="2606616"/>
    <lineage>
        <taxon>Bacteria</taxon>
        <taxon>Bacillati</taxon>
        <taxon>Actinomycetota</taxon>
        <taxon>Actinomycetes</taxon>
        <taxon>Micrococcales</taxon>
        <taxon>Micrococcaceae</taxon>
        <taxon>Arthrobacter</taxon>
    </lineage>
</organism>
<dbReference type="Proteomes" id="UP000326852">
    <property type="component" value="Unassembled WGS sequence"/>
</dbReference>